<protein>
    <submittedName>
        <fullName evidence="1">Uncharacterized protein</fullName>
    </submittedName>
</protein>
<dbReference type="Proteomes" id="UP000507470">
    <property type="component" value="Unassembled WGS sequence"/>
</dbReference>
<reference evidence="1 2" key="1">
    <citation type="submission" date="2020-06" db="EMBL/GenBank/DDBJ databases">
        <authorList>
            <person name="Li R."/>
            <person name="Bekaert M."/>
        </authorList>
    </citation>
    <scope>NUCLEOTIDE SEQUENCE [LARGE SCALE GENOMIC DNA]</scope>
    <source>
        <strain evidence="2">wild</strain>
    </source>
</reference>
<organism evidence="1 2">
    <name type="scientific">Mytilus coruscus</name>
    <name type="common">Sea mussel</name>
    <dbReference type="NCBI Taxonomy" id="42192"/>
    <lineage>
        <taxon>Eukaryota</taxon>
        <taxon>Metazoa</taxon>
        <taxon>Spiralia</taxon>
        <taxon>Lophotrochozoa</taxon>
        <taxon>Mollusca</taxon>
        <taxon>Bivalvia</taxon>
        <taxon>Autobranchia</taxon>
        <taxon>Pteriomorphia</taxon>
        <taxon>Mytilida</taxon>
        <taxon>Mytiloidea</taxon>
        <taxon>Mytilidae</taxon>
        <taxon>Mytilinae</taxon>
        <taxon>Mytilus</taxon>
    </lineage>
</organism>
<gene>
    <name evidence="1" type="ORF">MCOR_33484</name>
</gene>
<dbReference type="OrthoDB" id="6107471at2759"/>
<evidence type="ECO:0000313" key="1">
    <source>
        <dbReference type="EMBL" id="CAC5399201.1"/>
    </source>
</evidence>
<evidence type="ECO:0000313" key="2">
    <source>
        <dbReference type="Proteomes" id="UP000507470"/>
    </source>
</evidence>
<sequence>MLIIKENQDSLRISLEHRITNLKSKLTQEIQRHVKSLKDEMTLEFAHVDNKIKELQTKMSKYESSHNTDSLPSVTNEDNSQHKLVFKNIKLKNNDQESLKAYVNCIIHSIGLYFNVVDAQQIGLNNGAATKVNPTRTKPVIVSFQEGKHRVDVLKNKRKLKDIDDFKNIYIEPDRSCQERLQEANFRRLAKSIPNLQFRNGRVIEKQN</sequence>
<name>A0A6J8CU71_MYTCO</name>
<keyword evidence="2" id="KW-1185">Reference proteome</keyword>
<dbReference type="AlphaFoldDB" id="A0A6J8CU71"/>
<accession>A0A6J8CU71</accession>
<dbReference type="EMBL" id="CACVKT020005973">
    <property type="protein sequence ID" value="CAC5399201.1"/>
    <property type="molecule type" value="Genomic_DNA"/>
</dbReference>
<proteinExistence type="predicted"/>